<organism evidence="1 2">
    <name type="scientific">Panagrellus redivivus</name>
    <name type="common">Microworm</name>
    <dbReference type="NCBI Taxonomy" id="6233"/>
    <lineage>
        <taxon>Eukaryota</taxon>
        <taxon>Metazoa</taxon>
        <taxon>Ecdysozoa</taxon>
        <taxon>Nematoda</taxon>
        <taxon>Chromadorea</taxon>
        <taxon>Rhabditida</taxon>
        <taxon>Tylenchina</taxon>
        <taxon>Panagrolaimomorpha</taxon>
        <taxon>Panagrolaimoidea</taxon>
        <taxon>Panagrolaimidae</taxon>
        <taxon>Panagrellus</taxon>
    </lineage>
</organism>
<dbReference type="Proteomes" id="UP000492821">
    <property type="component" value="Unassembled WGS sequence"/>
</dbReference>
<keyword evidence="1" id="KW-1185">Reference proteome</keyword>
<evidence type="ECO:0000313" key="1">
    <source>
        <dbReference type="Proteomes" id="UP000492821"/>
    </source>
</evidence>
<protein>
    <submittedName>
        <fullName evidence="2">Secreted protein</fullName>
    </submittedName>
</protein>
<dbReference type="WBParaSite" id="Pan_g8626.t1">
    <property type="protein sequence ID" value="Pan_g8626.t1"/>
    <property type="gene ID" value="Pan_g8626"/>
</dbReference>
<name>A0A7E5A195_PANRE</name>
<accession>A0A7E5A195</accession>
<proteinExistence type="predicted"/>
<reference evidence="1" key="1">
    <citation type="journal article" date="2013" name="Genetics">
        <title>The draft genome and transcriptome of Panagrellus redivivus are shaped by the harsh demands of a free-living lifestyle.</title>
        <authorList>
            <person name="Srinivasan J."/>
            <person name="Dillman A.R."/>
            <person name="Macchietto M.G."/>
            <person name="Heikkinen L."/>
            <person name="Lakso M."/>
            <person name="Fracchia K.M."/>
            <person name="Antoshechkin I."/>
            <person name="Mortazavi A."/>
            <person name="Wong G."/>
            <person name="Sternberg P.W."/>
        </authorList>
    </citation>
    <scope>NUCLEOTIDE SEQUENCE [LARGE SCALE GENOMIC DNA]</scope>
    <source>
        <strain evidence="1">MT8872</strain>
    </source>
</reference>
<reference evidence="2" key="2">
    <citation type="submission" date="2020-10" db="UniProtKB">
        <authorList>
            <consortium name="WormBaseParasite"/>
        </authorList>
    </citation>
    <scope>IDENTIFICATION</scope>
</reference>
<sequence>MGHLLLMDNSVMLQWKHVAFWELFRGFLMDGDAKLVKKYANTFPCRHEPPIFCERSVLVFGLSCATHHWQHVFAVLQIDFNYCSYKCD</sequence>
<dbReference type="AlphaFoldDB" id="A0A7E5A195"/>
<evidence type="ECO:0000313" key="2">
    <source>
        <dbReference type="WBParaSite" id="Pan_g8626.t1"/>
    </source>
</evidence>